<gene>
    <name evidence="4" type="ORF">JY500_03050</name>
</gene>
<dbReference type="PROSITE" id="PS50113">
    <property type="entry name" value="PAC"/>
    <property type="match status" value="1"/>
</dbReference>
<dbReference type="SMART" id="SM00086">
    <property type="entry name" value="PAC"/>
    <property type="match status" value="2"/>
</dbReference>
<keyword evidence="1" id="KW-1133">Transmembrane helix</keyword>
<dbReference type="InterPro" id="IPR013656">
    <property type="entry name" value="PAS_4"/>
</dbReference>
<evidence type="ECO:0000313" key="5">
    <source>
        <dbReference type="Proteomes" id="UP000663570"/>
    </source>
</evidence>
<dbReference type="Gene3D" id="3.30.70.270">
    <property type="match status" value="1"/>
</dbReference>
<dbReference type="Proteomes" id="UP000663570">
    <property type="component" value="Chromosome"/>
</dbReference>
<keyword evidence="5" id="KW-1185">Reference proteome</keyword>
<dbReference type="InterPro" id="IPR043128">
    <property type="entry name" value="Rev_trsase/Diguanyl_cyclase"/>
</dbReference>
<dbReference type="Pfam" id="PF13188">
    <property type="entry name" value="PAS_8"/>
    <property type="match status" value="1"/>
</dbReference>
<evidence type="ECO:0000313" key="4">
    <source>
        <dbReference type="EMBL" id="QSI77651.1"/>
    </source>
</evidence>
<reference evidence="4 5" key="1">
    <citation type="submission" date="2021-02" db="EMBL/GenBank/DDBJ databases">
        <title>Niveibacterium changnyeongensis HC41.</title>
        <authorList>
            <person name="Kang M."/>
        </authorList>
    </citation>
    <scope>NUCLEOTIDE SEQUENCE [LARGE SCALE GENOMIC DNA]</scope>
    <source>
        <strain evidence="4 5">HC41</strain>
    </source>
</reference>
<dbReference type="PANTHER" id="PTHR46663:SF2">
    <property type="entry name" value="GGDEF DOMAIN-CONTAINING PROTEIN"/>
    <property type="match status" value="1"/>
</dbReference>
<dbReference type="Gene3D" id="3.30.450.20">
    <property type="entry name" value="PAS domain"/>
    <property type="match status" value="2"/>
</dbReference>
<keyword evidence="1" id="KW-0812">Transmembrane</keyword>
<dbReference type="EMBL" id="CP071060">
    <property type="protein sequence ID" value="QSI77651.1"/>
    <property type="molecule type" value="Genomic_DNA"/>
</dbReference>
<evidence type="ECO:0000256" key="1">
    <source>
        <dbReference type="SAM" id="Phobius"/>
    </source>
</evidence>
<evidence type="ECO:0000259" key="3">
    <source>
        <dbReference type="PROSITE" id="PS50887"/>
    </source>
</evidence>
<evidence type="ECO:0000259" key="2">
    <source>
        <dbReference type="PROSITE" id="PS50113"/>
    </source>
</evidence>
<name>A0ABX7M7W3_9RHOO</name>
<feature type="transmembrane region" description="Helical" evidence="1">
    <location>
        <begin position="53"/>
        <end position="72"/>
    </location>
</feature>
<dbReference type="SMART" id="SM00091">
    <property type="entry name" value="PAS"/>
    <property type="match status" value="2"/>
</dbReference>
<keyword evidence="1" id="KW-0472">Membrane</keyword>
<dbReference type="RefSeq" id="WP_206255034.1">
    <property type="nucleotide sequence ID" value="NZ_CP071060.1"/>
</dbReference>
<protein>
    <submittedName>
        <fullName evidence="4">Sensor domain-containing diguanylate cyclase</fullName>
    </submittedName>
</protein>
<feature type="transmembrane region" description="Helical" evidence="1">
    <location>
        <begin position="93"/>
        <end position="111"/>
    </location>
</feature>
<dbReference type="InterPro" id="IPR029787">
    <property type="entry name" value="Nucleotide_cyclase"/>
</dbReference>
<proteinExistence type="predicted"/>
<dbReference type="PROSITE" id="PS50887">
    <property type="entry name" value="GGDEF"/>
    <property type="match status" value="1"/>
</dbReference>
<dbReference type="CDD" id="cd01949">
    <property type="entry name" value="GGDEF"/>
    <property type="match status" value="1"/>
</dbReference>
<dbReference type="PANTHER" id="PTHR46663">
    <property type="entry name" value="DIGUANYLATE CYCLASE DGCT-RELATED"/>
    <property type="match status" value="1"/>
</dbReference>
<dbReference type="SUPFAM" id="SSF55073">
    <property type="entry name" value="Nucleotide cyclase"/>
    <property type="match status" value="1"/>
</dbReference>
<dbReference type="Pfam" id="PF00990">
    <property type="entry name" value="GGDEF"/>
    <property type="match status" value="1"/>
</dbReference>
<feature type="domain" description="PAC" evidence="2">
    <location>
        <begin position="406"/>
        <end position="458"/>
    </location>
</feature>
<dbReference type="InterPro" id="IPR052163">
    <property type="entry name" value="DGC-Regulatory_Protein"/>
</dbReference>
<dbReference type="InterPro" id="IPR000160">
    <property type="entry name" value="GGDEF_dom"/>
</dbReference>
<dbReference type="InterPro" id="IPR035965">
    <property type="entry name" value="PAS-like_dom_sf"/>
</dbReference>
<feature type="transmembrane region" description="Helical" evidence="1">
    <location>
        <begin position="143"/>
        <end position="162"/>
    </location>
</feature>
<dbReference type="SMART" id="SM00267">
    <property type="entry name" value="GGDEF"/>
    <property type="match status" value="1"/>
</dbReference>
<sequence>MVTDTSSPDTPLEQRLLIERVALLGESCRVASLGGVIAVVVMAATLWPTAGALATTAWALVMAVLVLSQLGFHRVMCAPDLQPLRAERLEQLYHARNALTGLGWGITIFFVARPDDLVILGTVILIVMTVALASAGTQAVSRMSFFTIVLPSLAPPVALLMIQPPPTLPLAGWGLLGYLLLLFGLHGAFNRILVGTLQRRLESEALAREQQVIFDTAAEAIVLVRGPHIVKCNQRFLEQMRCPAADVVGSPMWIWHLNADDWSQHSEAALHAFREARPYTYVAPMRRRDGSAFRAEMTGMPVSATHPEAGMVWMGSDITERLETETALRISEERFRRLISMSSDLYWEQDADLRFTHLSGAGMERIGAALQDCIGKRRWEVAKIEGIAPEQWAKHKEQLEAHEPFRDLVFYVTRSDGTRLWFSTSGNPVFDEDGHFAGYHGIASDISDRMRNAERYRHLAYHDPLTGLPNRRLLADQLEQAIAQAKRRDGLVGLMLLDLDDFKIINDSDGHAVGDAVLATIAHRLRLAVRDSDTVARVGGDEFVILLPEVDGPQAAEAVAAKVLEAVREPVTSDQRDYLLGVSIGIALYPTHAGGGELLMQRADAAMYRAKTLGGRSAVFASAPADN</sequence>
<dbReference type="InterPro" id="IPR000700">
    <property type="entry name" value="PAS-assoc_C"/>
</dbReference>
<feature type="transmembrane region" description="Helical" evidence="1">
    <location>
        <begin position="168"/>
        <end position="189"/>
    </location>
</feature>
<dbReference type="InterPro" id="IPR001610">
    <property type="entry name" value="PAC"/>
</dbReference>
<dbReference type="CDD" id="cd00130">
    <property type="entry name" value="PAS"/>
    <property type="match status" value="1"/>
</dbReference>
<accession>A0ABX7M7W3</accession>
<dbReference type="SUPFAM" id="SSF55785">
    <property type="entry name" value="PYP-like sensor domain (PAS domain)"/>
    <property type="match status" value="2"/>
</dbReference>
<feature type="transmembrane region" description="Helical" evidence="1">
    <location>
        <begin position="117"/>
        <end position="136"/>
    </location>
</feature>
<dbReference type="NCBIfam" id="TIGR00229">
    <property type="entry name" value="sensory_box"/>
    <property type="match status" value="2"/>
</dbReference>
<feature type="transmembrane region" description="Helical" evidence="1">
    <location>
        <begin position="30"/>
        <end position="47"/>
    </location>
</feature>
<organism evidence="4 5">
    <name type="scientific">Niveibacterium microcysteis</name>
    <dbReference type="NCBI Taxonomy" id="2811415"/>
    <lineage>
        <taxon>Bacteria</taxon>
        <taxon>Pseudomonadati</taxon>
        <taxon>Pseudomonadota</taxon>
        <taxon>Betaproteobacteria</taxon>
        <taxon>Rhodocyclales</taxon>
        <taxon>Rhodocyclaceae</taxon>
        <taxon>Niveibacterium</taxon>
    </lineage>
</organism>
<dbReference type="Pfam" id="PF08448">
    <property type="entry name" value="PAS_4"/>
    <property type="match status" value="1"/>
</dbReference>
<feature type="domain" description="GGDEF" evidence="3">
    <location>
        <begin position="490"/>
        <end position="624"/>
    </location>
</feature>
<dbReference type="InterPro" id="IPR000014">
    <property type="entry name" value="PAS"/>
</dbReference>
<dbReference type="NCBIfam" id="TIGR00254">
    <property type="entry name" value="GGDEF"/>
    <property type="match status" value="1"/>
</dbReference>